<dbReference type="AlphaFoldDB" id="B9BP50"/>
<feature type="region of interest" description="Disordered" evidence="1">
    <location>
        <begin position="28"/>
        <end position="75"/>
    </location>
</feature>
<accession>B9BP50</accession>
<evidence type="ECO:0000313" key="2">
    <source>
        <dbReference type="EMBL" id="EEE07368.1"/>
    </source>
</evidence>
<name>B9BP50_9BURK</name>
<gene>
    <name evidence="2" type="ORF">BURMUCGD2_6471</name>
</gene>
<reference evidence="2 3" key="1">
    <citation type="journal article" date="2012" name="J. Bacteriol.">
        <title>Draft Genome Sequence Determination for Cystic Fibrosis and Chronic Granulomatous Disease Burkholderia multivorans Isolates.</title>
        <authorList>
            <person name="Varga J.J."/>
            <person name="Losada L."/>
            <person name="Zelazny A.M."/>
            <person name="Brinkac L."/>
            <person name="Harkins D."/>
            <person name="Radune D."/>
            <person name="Hostetler J."/>
            <person name="Sampaio E.P."/>
            <person name="Ronning C.M."/>
            <person name="Nierman W.C."/>
            <person name="Greenberg D.E."/>
            <person name="Holland S.M."/>
            <person name="Goldberg J.B."/>
        </authorList>
    </citation>
    <scope>NUCLEOTIDE SEQUENCE [LARGE SCALE GENOMIC DNA]</scope>
    <source>
        <strain evidence="2 3">CGD2</strain>
    </source>
</reference>
<evidence type="ECO:0000313" key="3">
    <source>
        <dbReference type="Proteomes" id="UP000004535"/>
    </source>
</evidence>
<organism evidence="2 3">
    <name type="scientific">Burkholderia multivorans CGD2</name>
    <dbReference type="NCBI Taxonomy" id="513052"/>
    <lineage>
        <taxon>Bacteria</taxon>
        <taxon>Pseudomonadati</taxon>
        <taxon>Pseudomonadota</taxon>
        <taxon>Betaproteobacteria</taxon>
        <taxon>Burkholderiales</taxon>
        <taxon>Burkholderiaceae</taxon>
        <taxon>Burkholderia</taxon>
        <taxon>Burkholderia cepacia complex</taxon>
    </lineage>
</organism>
<sequence length="75" mass="8182">MFRSANPPNAAFVIVCSFARVVSRPQPGRDRRTILAPPGLEPTNDQEQNMRAGCPPGTRPDDTRIGTHVDRRAAA</sequence>
<comment type="caution">
    <text evidence="2">The sequence shown here is derived from an EMBL/GenBank/DDBJ whole genome shotgun (WGS) entry which is preliminary data.</text>
</comment>
<proteinExistence type="predicted"/>
<dbReference type="EMBL" id="ACFC01000004">
    <property type="protein sequence ID" value="EEE07368.1"/>
    <property type="molecule type" value="Genomic_DNA"/>
</dbReference>
<protein>
    <submittedName>
        <fullName evidence="2">Uncharacterized protein</fullName>
    </submittedName>
</protein>
<evidence type="ECO:0000256" key="1">
    <source>
        <dbReference type="SAM" id="MobiDB-lite"/>
    </source>
</evidence>
<feature type="compositionally biased region" description="Basic and acidic residues" evidence="1">
    <location>
        <begin position="59"/>
        <end position="75"/>
    </location>
</feature>
<dbReference type="Proteomes" id="UP000004535">
    <property type="component" value="Unassembled WGS sequence"/>
</dbReference>